<dbReference type="EMBL" id="PNBA02000010">
    <property type="protein sequence ID" value="KAG6411728.1"/>
    <property type="molecule type" value="Genomic_DNA"/>
</dbReference>
<keyword evidence="3" id="KW-0479">Metal-binding</keyword>
<evidence type="ECO:0000313" key="11">
    <source>
        <dbReference type="EMBL" id="KAG6411728.1"/>
    </source>
</evidence>
<evidence type="ECO:0000256" key="6">
    <source>
        <dbReference type="ARBA" id="ARBA00022990"/>
    </source>
</evidence>
<evidence type="ECO:0000256" key="2">
    <source>
        <dbReference type="ARBA" id="ARBA00022553"/>
    </source>
</evidence>
<keyword evidence="4 7" id="KW-0863">Zinc-finger</keyword>
<dbReference type="PRINTS" id="PR00405">
    <property type="entry name" value="REVINTRACTNG"/>
</dbReference>
<dbReference type="GO" id="GO:0004843">
    <property type="term" value="F:cysteine-type deubiquitinase activity"/>
    <property type="evidence" value="ECO:0007669"/>
    <property type="project" value="InterPro"/>
</dbReference>
<evidence type="ECO:0000259" key="9">
    <source>
        <dbReference type="PROSITE" id="PS50115"/>
    </source>
</evidence>
<keyword evidence="1" id="KW-0343">GTPase activation</keyword>
<keyword evidence="12" id="KW-1185">Reference proteome</keyword>
<dbReference type="Gene3D" id="1.10.220.150">
    <property type="entry name" value="Arf GTPase activating protein"/>
    <property type="match status" value="1"/>
</dbReference>
<dbReference type="PROSITE" id="PS50235">
    <property type="entry name" value="USP_3"/>
    <property type="match status" value="1"/>
</dbReference>
<reference evidence="11" key="2">
    <citation type="submission" date="2020-08" db="EMBL/GenBank/DDBJ databases">
        <title>Plant Genome Project.</title>
        <authorList>
            <person name="Zhang R.-G."/>
        </authorList>
    </citation>
    <scope>NUCLEOTIDE SEQUENCE</scope>
    <source>
        <strain evidence="11">Huo1</strain>
        <tissue evidence="11">Leaf</tissue>
    </source>
</reference>
<evidence type="ECO:0000313" key="12">
    <source>
        <dbReference type="Proteomes" id="UP000298416"/>
    </source>
</evidence>
<dbReference type="InterPro" id="IPR037278">
    <property type="entry name" value="ARFGAP/RecO"/>
</dbReference>
<reference evidence="11" key="1">
    <citation type="submission" date="2018-01" db="EMBL/GenBank/DDBJ databases">
        <authorList>
            <person name="Mao J.F."/>
        </authorList>
    </citation>
    <scope>NUCLEOTIDE SEQUENCE</scope>
    <source>
        <strain evidence="11">Huo1</strain>
        <tissue evidence="11">Leaf</tissue>
    </source>
</reference>
<feature type="region of interest" description="Disordered" evidence="8">
    <location>
        <begin position="202"/>
        <end position="246"/>
    </location>
</feature>
<evidence type="ECO:0000256" key="8">
    <source>
        <dbReference type="SAM" id="MobiDB-lite"/>
    </source>
</evidence>
<dbReference type="GO" id="GO:0000139">
    <property type="term" value="C:Golgi membrane"/>
    <property type="evidence" value="ECO:0007669"/>
    <property type="project" value="GOC"/>
</dbReference>
<feature type="domain" description="USP" evidence="10">
    <location>
        <begin position="434"/>
        <end position="704"/>
    </location>
</feature>
<dbReference type="PANTHER" id="PTHR45686">
    <property type="entry name" value="ADP-RIBOSYLATION FACTOR GTPASE ACTIVATING PROTEIN 3, ISOFORM H-RELATED"/>
    <property type="match status" value="1"/>
</dbReference>
<dbReference type="Proteomes" id="UP000298416">
    <property type="component" value="Unassembled WGS sequence"/>
</dbReference>
<evidence type="ECO:0000256" key="7">
    <source>
        <dbReference type="PROSITE-ProRule" id="PRU00288"/>
    </source>
</evidence>
<dbReference type="SMART" id="SM00105">
    <property type="entry name" value="ArfGap"/>
    <property type="match status" value="1"/>
</dbReference>
<feature type="domain" description="Arf-GAP" evidence="9">
    <location>
        <begin position="10"/>
        <end position="128"/>
    </location>
</feature>
<feature type="compositionally biased region" description="Low complexity" evidence="8">
    <location>
        <begin position="132"/>
        <end position="144"/>
    </location>
</feature>
<dbReference type="GO" id="GO:0005096">
    <property type="term" value="F:GTPase activator activity"/>
    <property type="evidence" value="ECO:0007669"/>
    <property type="project" value="UniProtKB-KW"/>
</dbReference>
<evidence type="ECO:0000259" key="10">
    <source>
        <dbReference type="PROSITE" id="PS50235"/>
    </source>
</evidence>
<dbReference type="SUPFAM" id="SSF54001">
    <property type="entry name" value="Cysteine proteinases"/>
    <property type="match status" value="1"/>
</dbReference>
<evidence type="ECO:0000256" key="4">
    <source>
        <dbReference type="ARBA" id="ARBA00022771"/>
    </source>
</evidence>
<dbReference type="Pfam" id="PF00443">
    <property type="entry name" value="UCH"/>
    <property type="match status" value="1"/>
</dbReference>
<protein>
    <recommendedName>
        <fullName evidence="13">ADP-ribosylation factor GTPase-activating protein 2/3</fullName>
    </recommendedName>
</protein>
<dbReference type="PROSITE" id="PS50115">
    <property type="entry name" value="ARFGAP"/>
    <property type="match status" value="1"/>
</dbReference>
<dbReference type="PANTHER" id="PTHR45686:SF4">
    <property type="entry name" value="ADP-RIBOSYLATION FACTOR GTPASE ACTIVATING PROTEIN 3, ISOFORM H"/>
    <property type="match status" value="1"/>
</dbReference>
<feature type="compositionally biased region" description="Polar residues" evidence="8">
    <location>
        <begin position="232"/>
        <end position="246"/>
    </location>
</feature>
<dbReference type="GO" id="GO:0048205">
    <property type="term" value="P:COPI coating of Golgi vesicle"/>
    <property type="evidence" value="ECO:0007669"/>
    <property type="project" value="TreeGrafter"/>
</dbReference>
<dbReference type="InterPro" id="IPR001394">
    <property type="entry name" value="Peptidase_C19_UCH"/>
</dbReference>
<evidence type="ECO:0000256" key="5">
    <source>
        <dbReference type="ARBA" id="ARBA00022833"/>
    </source>
</evidence>
<keyword evidence="2" id="KW-0597">Phosphoprotein</keyword>
<evidence type="ECO:0000256" key="3">
    <source>
        <dbReference type="ARBA" id="ARBA00022723"/>
    </source>
</evidence>
<name>A0A8X8XE07_SALSN</name>
<dbReference type="Gene3D" id="3.90.70.10">
    <property type="entry name" value="Cysteine proteinases"/>
    <property type="match status" value="1"/>
</dbReference>
<dbReference type="InterPro" id="IPR038508">
    <property type="entry name" value="ArfGAP_dom_sf"/>
</dbReference>
<keyword evidence="5" id="KW-0862">Zinc</keyword>
<dbReference type="InterPro" id="IPR028889">
    <property type="entry name" value="USP"/>
</dbReference>
<evidence type="ECO:0000256" key="1">
    <source>
        <dbReference type="ARBA" id="ARBA00022468"/>
    </source>
</evidence>
<comment type="caution">
    <text evidence="11">The sequence shown here is derived from an EMBL/GenBank/DDBJ whole genome shotgun (WGS) entry which is preliminary data.</text>
</comment>
<evidence type="ECO:0008006" key="13">
    <source>
        <dbReference type="Google" id="ProtNLM"/>
    </source>
</evidence>
<dbReference type="CDD" id="cd08831">
    <property type="entry name" value="ArfGap_ArfGap2_3_like"/>
    <property type="match status" value="1"/>
</dbReference>
<keyword evidence="6" id="KW-0007">Acetylation</keyword>
<feature type="region of interest" description="Disordered" evidence="8">
    <location>
        <begin position="126"/>
        <end position="185"/>
    </location>
</feature>
<dbReference type="SUPFAM" id="SSF57863">
    <property type="entry name" value="ArfGap/RecO-like zinc finger"/>
    <property type="match status" value="1"/>
</dbReference>
<dbReference type="GO" id="GO:0008270">
    <property type="term" value="F:zinc ion binding"/>
    <property type="evidence" value="ECO:0007669"/>
    <property type="project" value="UniProtKB-KW"/>
</dbReference>
<sequence>MATDTSTDRNAIFRKLRAKSDNKMCFDCNAKNPTWASVTYGIFLCIDCSGVHRSLGVHISFVRSTNMDSWTPEQLKMMSFGGNNRAQVFFKQHGWSDGGKIEAKYTSRAAELYRQLLAKEVAKSNAEESGLPSSPVASQSSQPSNGFSDVKVAEESNGNSSNDTLKESQSLKNGTPECSSSPRASQAVATIYVKKTLGAKKTGKTGGLGAKKLTSKPSESLYDQKPEEPPVQVSSAKSSTSGTPAVGASFTSRFEYTENSQPTELSSGGTRIINHVSAPKSSNFFAEYGMDSGFSKKSGSNSLKVQVEETDEARKKFSNAKSISSAQYFGNQTKANDLEASATLEKFSGSSSISSADLFGQESGSPVDVTASELINKLSFQAQQDISSLKNIAGETGKKISSLASSLLTDLQDRHNFEKLGHALAGLRWVLAFAILGNKKQFCLLSALRDLIFQCLVSNATVSPVDLVNNLTCILSSSSDVYHYCCFSRMFGLVRFCFFDNVKLDISSNFKRSQQEDAHEFFQCFLDRLGSCHEHGDSIVQRVFGCRLVSNLTCCNCGHCSDTCEPSIDLSLEIDDAENLFTALYSFTKRVYVEKKLSFDRPPQVALLHLKRFINYGSFVQKIDKHVAFPLVLDLHPFARPANHNHVSEDLEYVLYAVVVMYHTICFRRHLRNADRLSCKRRLVEDMDDERKQPRTFLMPSERRDQLVAALRGSITKPSVNTRKTNT</sequence>
<dbReference type="Pfam" id="PF01412">
    <property type="entry name" value="ArfGap"/>
    <property type="match status" value="1"/>
</dbReference>
<proteinExistence type="predicted"/>
<dbReference type="GO" id="GO:0016579">
    <property type="term" value="P:protein deubiquitination"/>
    <property type="evidence" value="ECO:0007669"/>
    <property type="project" value="InterPro"/>
</dbReference>
<organism evidence="11">
    <name type="scientific">Salvia splendens</name>
    <name type="common">Scarlet sage</name>
    <dbReference type="NCBI Taxonomy" id="180675"/>
    <lineage>
        <taxon>Eukaryota</taxon>
        <taxon>Viridiplantae</taxon>
        <taxon>Streptophyta</taxon>
        <taxon>Embryophyta</taxon>
        <taxon>Tracheophyta</taxon>
        <taxon>Spermatophyta</taxon>
        <taxon>Magnoliopsida</taxon>
        <taxon>eudicotyledons</taxon>
        <taxon>Gunneridae</taxon>
        <taxon>Pentapetalae</taxon>
        <taxon>asterids</taxon>
        <taxon>lamiids</taxon>
        <taxon>Lamiales</taxon>
        <taxon>Lamiaceae</taxon>
        <taxon>Nepetoideae</taxon>
        <taxon>Mentheae</taxon>
        <taxon>Salviinae</taxon>
        <taxon>Salvia</taxon>
        <taxon>Salvia subgen. Calosphace</taxon>
        <taxon>core Calosphace</taxon>
    </lineage>
</organism>
<gene>
    <name evidence="11" type="ORF">SASPL_129812</name>
</gene>
<accession>A0A8X8XE07</accession>
<dbReference type="FunFam" id="1.10.220.150:FF:000012">
    <property type="entry name" value="ADP-ribosylation factor GTPase-activating protein AGD10"/>
    <property type="match status" value="1"/>
</dbReference>
<dbReference type="InterPro" id="IPR038765">
    <property type="entry name" value="Papain-like_cys_pep_sf"/>
</dbReference>
<dbReference type="AlphaFoldDB" id="A0A8X8XE07"/>
<feature type="compositionally biased region" description="Polar residues" evidence="8">
    <location>
        <begin position="156"/>
        <end position="185"/>
    </location>
</feature>
<dbReference type="InterPro" id="IPR001164">
    <property type="entry name" value="ArfGAP_dom"/>
</dbReference>